<gene>
    <name evidence="3" type="ORF">ABB55_18195</name>
</gene>
<protein>
    <recommendedName>
        <fullName evidence="2">UPF0033 domain-containing protein</fullName>
    </recommendedName>
</protein>
<dbReference type="InterPro" id="IPR001455">
    <property type="entry name" value="TusA-like"/>
</dbReference>
<dbReference type="Pfam" id="PF01206">
    <property type="entry name" value="TusA"/>
    <property type="match status" value="1"/>
</dbReference>
<feature type="domain" description="UPF0033" evidence="2">
    <location>
        <begin position="7"/>
        <end position="31"/>
    </location>
</feature>
<organism evidence="3 4">
    <name type="scientific">Prosthecodimorpha hirschii</name>
    <dbReference type="NCBI Taxonomy" id="665126"/>
    <lineage>
        <taxon>Bacteria</taxon>
        <taxon>Pseudomonadati</taxon>
        <taxon>Pseudomonadota</taxon>
        <taxon>Alphaproteobacteria</taxon>
        <taxon>Hyphomicrobiales</taxon>
        <taxon>Ancalomicrobiaceae</taxon>
        <taxon>Prosthecodimorpha</taxon>
    </lineage>
</organism>
<dbReference type="PROSITE" id="PS01148">
    <property type="entry name" value="UPF0033"/>
    <property type="match status" value="1"/>
</dbReference>
<comment type="caution">
    <text evidence="3">The sequence shown here is derived from an EMBL/GenBank/DDBJ whole genome shotgun (WGS) entry which is preliminary data.</text>
</comment>
<dbReference type="AlphaFoldDB" id="A0A0P6WBI6"/>
<dbReference type="EMBL" id="LJYW01000001">
    <property type="protein sequence ID" value="KPL55986.1"/>
    <property type="molecule type" value="Genomic_DNA"/>
</dbReference>
<dbReference type="PANTHER" id="PTHR33279:SF6">
    <property type="entry name" value="SULFUR CARRIER PROTEIN YEDF-RELATED"/>
    <property type="match status" value="1"/>
</dbReference>
<evidence type="ECO:0000313" key="4">
    <source>
        <dbReference type="Proteomes" id="UP000048984"/>
    </source>
</evidence>
<dbReference type="InterPro" id="IPR036868">
    <property type="entry name" value="TusA-like_sf"/>
</dbReference>
<evidence type="ECO:0000256" key="1">
    <source>
        <dbReference type="ARBA" id="ARBA00008984"/>
    </source>
</evidence>
<comment type="similarity">
    <text evidence="1">Belongs to the sulfur carrier protein TusA family.</text>
</comment>
<reference evidence="3 4" key="1">
    <citation type="submission" date="2015-09" db="EMBL/GenBank/DDBJ databases">
        <authorList>
            <person name="Jackson K.R."/>
            <person name="Lunt B.L."/>
            <person name="Fisher J.N.B."/>
            <person name="Gardner A.V."/>
            <person name="Bailey M.E."/>
            <person name="Deus L.M."/>
            <person name="Earl A.S."/>
            <person name="Gibby P.D."/>
            <person name="Hartmann K.A."/>
            <person name="Liu J.E."/>
            <person name="Manci A.M."/>
            <person name="Nielsen D.A."/>
            <person name="Solomon M.B."/>
            <person name="Breakwell D.P."/>
            <person name="Burnett S.H."/>
            <person name="Grose J.H."/>
        </authorList>
    </citation>
    <scope>NUCLEOTIDE SEQUENCE [LARGE SCALE GENOMIC DNA]</scope>
    <source>
        <strain evidence="3 4">16</strain>
    </source>
</reference>
<dbReference type="SUPFAM" id="SSF64307">
    <property type="entry name" value="SirA-like"/>
    <property type="match status" value="1"/>
</dbReference>
<proteinExistence type="inferred from homology"/>
<dbReference type="Proteomes" id="UP000048984">
    <property type="component" value="Unassembled WGS sequence"/>
</dbReference>
<sequence length="86" mass="9509">MTDERRLDLKGLNCPLPVLKARRALSRLPAGTRLAVEATDPMSAIDIPHMCAEDGHDLVETRRDGRLLVFVIVAGPQPKRPENPET</sequence>
<evidence type="ECO:0000313" key="3">
    <source>
        <dbReference type="EMBL" id="KPL55986.1"/>
    </source>
</evidence>
<name>A0A0P6WBI6_9HYPH</name>
<dbReference type="STRING" id="665126.ABB55_18195"/>
<keyword evidence="4" id="KW-1185">Reference proteome</keyword>
<dbReference type="PANTHER" id="PTHR33279">
    <property type="entry name" value="SULFUR CARRIER PROTEIN YEDF-RELATED"/>
    <property type="match status" value="1"/>
</dbReference>
<evidence type="ECO:0000259" key="2">
    <source>
        <dbReference type="PROSITE" id="PS01148"/>
    </source>
</evidence>
<dbReference type="Gene3D" id="3.30.110.40">
    <property type="entry name" value="TusA-like domain"/>
    <property type="match status" value="1"/>
</dbReference>
<reference evidence="3 4" key="2">
    <citation type="submission" date="2015-10" db="EMBL/GenBank/DDBJ databases">
        <title>Draft Genome Sequence of Prosthecomicrobium hirschii ATCC 27832.</title>
        <authorList>
            <person name="Daniel J."/>
            <person name="Givan S.A."/>
            <person name="Brun Y.V."/>
            <person name="Brown P.J."/>
        </authorList>
    </citation>
    <scope>NUCLEOTIDE SEQUENCE [LARGE SCALE GENOMIC DNA]</scope>
    <source>
        <strain evidence="3 4">16</strain>
    </source>
</reference>
<dbReference type="CDD" id="cd00291">
    <property type="entry name" value="SirA_YedF_YeeD"/>
    <property type="match status" value="1"/>
</dbReference>
<dbReference type="RefSeq" id="WP_054362152.1">
    <property type="nucleotide sequence ID" value="NZ_LJYW01000001.1"/>
</dbReference>
<accession>A0A0P6WBI6</accession>